<comment type="caution">
    <text evidence="1">The sequence shown here is derived from an EMBL/GenBank/DDBJ whole genome shotgun (WGS) entry which is preliminary data.</text>
</comment>
<organism evidence="1">
    <name type="scientific">marine sediment metagenome</name>
    <dbReference type="NCBI Taxonomy" id="412755"/>
    <lineage>
        <taxon>unclassified sequences</taxon>
        <taxon>metagenomes</taxon>
        <taxon>ecological metagenomes</taxon>
    </lineage>
</organism>
<evidence type="ECO:0000313" key="1">
    <source>
        <dbReference type="EMBL" id="KKL51087.1"/>
    </source>
</evidence>
<gene>
    <name evidence="1" type="ORF">LCGC14_2299020</name>
</gene>
<name>A0A0F9FJ03_9ZZZZ</name>
<dbReference type="AlphaFoldDB" id="A0A0F9FJ03"/>
<proteinExistence type="predicted"/>
<reference evidence="1" key="1">
    <citation type="journal article" date="2015" name="Nature">
        <title>Complex archaea that bridge the gap between prokaryotes and eukaryotes.</title>
        <authorList>
            <person name="Spang A."/>
            <person name="Saw J.H."/>
            <person name="Jorgensen S.L."/>
            <person name="Zaremba-Niedzwiedzka K."/>
            <person name="Martijn J."/>
            <person name="Lind A.E."/>
            <person name="van Eijk R."/>
            <person name="Schleper C."/>
            <person name="Guy L."/>
            <person name="Ettema T.J."/>
        </authorList>
    </citation>
    <scope>NUCLEOTIDE SEQUENCE</scope>
</reference>
<accession>A0A0F9FJ03</accession>
<dbReference type="EMBL" id="LAZR01032366">
    <property type="protein sequence ID" value="KKL51087.1"/>
    <property type="molecule type" value="Genomic_DNA"/>
</dbReference>
<sequence>NTAVITPSATIDLVDSVARGEAMFLQVKDLQPVNLIWENGLLVTAERLLAHLEEYEYTGLASDAWQVANDFRGLYWSAPEEADRLSRQLHTHYRNANVRVAIAGPLLDRMIPQPGRIDAPVRDRVVNVPVRGNTSTFTELSVQLIPDARRIRLGPAASIAIRFAAIQF</sequence>
<protein>
    <submittedName>
        <fullName evidence="1">Uncharacterized protein</fullName>
    </submittedName>
</protein>
<feature type="non-terminal residue" evidence="1">
    <location>
        <position position="1"/>
    </location>
</feature>